<dbReference type="SUPFAM" id="SSF51230">
    <property type="entry name" value="Single hybrid motif"/>
    <property type="match status" value="1"/>
</dbReference>
<name>A0A402APQ5_9CHLR</name>
<keyword evidence="1" id="KW-1133">Transmembrane helix</keyword>
<keyword evidence="1" id="KW-0812">Transmembrane</keyword>
<dbReference type="OrthoDB" id="9811754at2"/>
<sequence length="220" mass="23152">MRRIILIPTLTVIVFLAIIGGVSYYVYQSYLYYQTDDARITGNIVPIQTLSSGQLSSFTIKQGDTVTAGQVIALITPVPTGTSSKAPPTQTITSPISGTIISTTAVQGQNVTPGLTLAQIANLNTLSVTADIDENAIDNIKAGQDVDIHVDAYGDSTFTGKVQQKVMATSNSFALLPTQDTASSNFTKVGQRIPVIISLDGAGGKEIVPGMSVEVSIHIH</sequence>
<dbReference type="AlphaFoldDB" id="A0A402APQ5"/>
<dbReference type="Proteomes" id="UP000287188">
    <property type="component" value="Unassembled WGS sequence"/>
</dbReference>
<accession>A0A402APQ5</accession>
<dbReference type="RefSeq" id="WP_126552582.1">
    <property type="nucleotide sequence ID" value="NZ_BIFS01000001.1"/>
</dbReference>
<proteinExistence type="predicted"/>
<dbReference type="Pfam" id="PF25917">
    <property type="entry name" value="BSH_RND"/>
    <property type="match status" value="1"/>
</dbReference>
<gene>
    <name evidence="3" type="primary">emrA</name>
    <name evidence="3" type="ORF">KDK_48090</name>
</gene>
<organism evidence="3 4">
    <name type="scientific">Dictyobacter kobayashii</name>
    <dbReference type="NCBI Taxonomy" id="2014872"/>
    <lineage>
        <taxon>Bacteria</taxon>
        <taxon>Bacillati</taxon>
        <taxon>Chloroflexota</taxon>
        <taxon>Ktedonobacteria</taxon>
        <taxon>Ktedonobacterales</taxon>
        <taxon>Dictyobacteraceae</taxon>
        <taxon>Dictyobacter</taxon>
    </lineage>
</organism>
<dbReference type="InterPro" id="IPR011053">
    <property type="entry name" value="Single_hybrid_motif"/>
</dbReference>
<dbReference type="InterPro" id="IPR058625">
    <property type="entry name" value="MdtA-like_BSH"/>
</dbReference>
<keyword evidence="4" id="KW-1185">Reference proteome</keyword>
<comment type="caution">
    <text evidence="3">The sequence shown here is derived from an EMBL/GenBank/DDBJ whole genome shotgun (WGS) entry which is preliminary data.</text>
</comment>
<feature type="domain" description="Multidrug resistance protein MdtA-like barrel-sandwich hybrid" evidence="2">
    <location>
        <begin position="44"/>
        <end position="119"/>
    </location>
</feature>
<evidence type="ECO:0000256" key="1">
    <source>
        <dbReference type="SAM" id="Phobius"/>
    </source>
</evidence>
<dbReference type="Gene3D" id="2.40.30.170">
    <property type="match status" value="1"/>
</dbReference>
<protein>
    <submittedName>
        <fullName evidence="3">Multidrug resistance protein A</fullName>
    </submittedName>
</protein>
<dbReference type="PANTHER" id="PTHR30386">
    <property type="entry name" value="MEMBRANE FUSION SUBUNIT OF EMRAB-TOLC MULTIDRUG EFFLUX PUMP"/>
    <property type="match status" value="1"/>
</dbReference>
<evidence type="ECO:0000259" key="2">
    <source>
        <dbReference type="Pfam" id="PF25917"/>
    </source>
</evidence>
<dbReference type="InterPro" id="IPR050739">
    <property type="entry name" value="MFP"/>
</dbReference>
<evidence type="ECO:0000313" key="3">
    <source>
        <dbReference type="EMBL" id="GCE21009.1"/>
    </source>
</evidence>
<evidence type="ECO:0000313" key="4">
    <source>
        <dbReference type="Proteomes" id="UP000287188"/>
    </source>
</evidence>
<dbReference type="GO" id="GO:0055085">
    <property type="term" value="P:transmembrane transport"/>
    <property type="evidence" value="ECO:0007669"/>
    <property type="project" value="InterPro"/>
</dbReference>
<dbReference type="PANTHER" id="PTHR30386:SF17">
    <property type="entry name" value="ALKALINE PROTEASE SECRETION PROTEIN APRE"/>
    <property type="match status" value="1"/>
</dbReference>
<dbReference type="Gene3D" id="2.40.50.100">
    <property type="match status" value="1"/>
</dbReference>
<dbReference type="EMBL" id="BIFS01000001">
    <property type="protein sequence ID" value="GCE21009.1"/>
    <property type="molecule type" value="Genomic_DNA"/>
</dbReference>
<feature type="transmembrane region" description="Helical" evidence="1">
    <location>
        <begin position="5"/>
        <end position="27"/>
    </location>
</feature>
<keyword evidence="1" id="KW-0472">Membrane</keyword>
<reference evidence="4" key="1">
    <citation type="submission" date="2018-12" db="EMBL/GenBank/DDBJ databases">
        <title>Tengunoibacter tsumagoiensis gen. nov., sp. nov., Dictyobacter kobayashii sp. nov., D. alpinus sp. nov., and D. joshuensis sp. nov. and description of Dictyobacteraceae fam. nov. within the order Ktedonobacterales isolated from Tengu-no-mugimeshi.</title>
        <authorList>
            <person name="Wang C.M."/>
            <person name="Zheng Y."/>
            <person name="Sakai Y."/>
            <person name="Toyoda A."/>
            <person name="Minakuchi Y."/>
            <person name="Abe K."/>
            <person name="Yokota A."/>
            <person name="Yabe S."/>
        </authorList>
    </citation>
    <scope>NUCLEOTIDE SEQUENCE [LARGE SCALE GENOMIC DNA]</scope>
    <source>
        <strain evidence="4">Uno11</strain>
    </source>
</reference>